<name>A0A1B3XTM1_9BACI</name>
<dbReference type="AlphaFoldDB" id="A0A1B3XTM1"/>
<sequence length="66" mass="6163">MDVLVVSCALAVPDAAGAADVVAGVADVVAGAAVVAADAADAAAVVNGSCSTDVPAVILQGYFFAV</sequence>
<keyword evidence="2" id="KW-1185">Reference proteome</keyword>
<gene>
    <name evidence="1" type="ORF">ABE28_019400</name>
</gene>
<dbReference type="Proteomes" id="UP000077926">
    <property type="component" value="Chromosome"/>
</dbReference>
<protein>
    <submittedName>
        <fullName evidence="1">Uncharacterized protein</fullName>
    </submittedName>
</protein>
<accession>A0A1B3XTM1</accession>
<organism evidence="1 2">
    <name type="scientific">Peribacillus muralis</name>
    <dbReference type="NCBI Taxonomy" id="264697"/>
    <lineage>
        <taxon>Bacteria</taxon>
        <taxon>Bacillati</taxon>
        <taxon>Bacillota</taxon>
        <taxon>Bacilli</taxon>
        <taxon>Bacillales</taxon>
        <taxon>Bacillaceae</taxon>
        <taxon>Peribacillus</taxon>
    </lineage>
</organism>
<dbReference type="STRING" id="264697.ABE28_019400"/>
<proteinExistence type="predicted"/>
<reference evidence="1 2" key="1">
    <citation type="submission" date="2016-08" db="EMBL/GenBank/DDBJ databases">
        <title>Complete genome sequence of Bacillus muralis G25-68, a strain with toxicity to nematodes.</title>
        <authorList>
            <person name="Zheng Z."/>
        </authorList>
    </citation>
    <scope>NUCLEOTIDE SEQUENCE [LARGE SCALE GENOMIC DNA]</scope>
    <source>
        <strain evidence="1 2">G25-68</strain>
    </source>
</reference>
<dbReference type="EMBL" id="CP017080">
    <property type="protein sequence ID" value="AOH56538.1"/>
    <property type="molecule type" value="Genomic_DNA"/>
</dbReference>
<dbReference type="KEGG" id="bmur:ABE28_019400"/>
<evidence type="ECO:0000313" key="2">
    <source>
        <dbReference type="Proteomes" id="UP000077926"/>
    </source>
</evidence>
<evidence type="ECO:0000313" key="1">
    <source>
        <dbReference type="EMBL" id="AOH56538.1"/>
    </source>
</evidence>